<evidence type="ECO:0000313" key="1">
    <source>
        <dbReference type="EMBL" id="OAT22908.1"/>
    </source>
</evidence>
<proteinExistence type="predicted"/>
<dbReference type="Pfam" id="PF11046">
    <property type="entry name" value="HycA_repressor"/>
    <property type="match status" value="1"/>
</dbReference>
<dbReference type="RefSeq" id="WP_064512874.1">
    <property type="nucleotide sequence ID" value="NZ_LXEP01000008.1"/>
</dbReference>
<dbReference type="Proteomes" id="UP000078504">
    <property type="component" value="Unassembled WGS sequence"/>
</dbReference>
<dbReference type="AlphaFoldDB" id="A0A1B7I3M1"/>
<gene>
    <name evidence="1" type="ORF">M977_01052</name>
</gene>
<organism evidence="1 2">
    <name type="scientific">Buttiauxella gaviniae ATCC 51604</name>
    <dbReference type="NCBI Taxonomy" id="1354253"/>
    <lineage>
        <taxon>Bacteria</taxon>
        <taxon>Pseudomonadati</taxon>
        <taxon>Pseudomonadota</taxon>
        <taxon>Gammaproteobacteria</taxon>
        <taxon>Enterobacterales</taxon>
        <taxon>Enterobacteriaceae</taxon>
        <taxon>Buttiauxella</taxon>
    </lineage>
</organism>
<reference evidence="1 2" key="1">
    <citation type="submission" date="2016-04" db="EMBL/GenBank/DDBJ databases">
        <title>ATOL: Assembling a taxonomically balanced genome-scale reconstruction of the evolutionary history of the Enterobacteriaceae.</title>
        <authorList>
            <person name="Plunkett G.III."/>
            <person name="Neeno-Eckwall E.C."/>
            <person name="Glasner J.D."/>
            <person name="Perna N.T."/>
        </authorList>
    </citation>
    <scope>NUCLEOTIDE SEQUENCE [LARGE SCALE GENOMIC DNA]</scope>
    <source>
        <strain evidence="1 2">ATCC 51604</strain>
    </source>
</reference>
<name>A0A1B7I3M1_9ENTR</name>
<dbReference type="EMBL" id="LXEP01000008">
    <property type="protein sequence ID" value="OAT22908.1"/>
    <property type="molecule type" value="Genomic_DNA"/>
</dbReference>
<evidence type="ECO:0000313" key="2">
    <source>
        <dbReference type="Proteomes" id="UP000078504"/>
    </source>
</evidence>
<sequence>MPQYLSLKEYASDIHSKKTSMDSLWNNYTLVLLKNITLTERLYHHQVAICQSNNLSIKLFGTMQLNIIRTVFLGPVMISYHPLIQGDSIIDIPSSYINQQGLLDGVIPLSDKKQVFEHYLQKLLPVYEYMANLCVKDKE</sequence>
<protein>
    <submittedName>
        <fullName evidence="1">HycA family transcriptional regulator</fullName>
    </submittedName>
</protein>
<accession>A0A1B7I3M1</accession>
<comment type="caution">
    <text evidence="1">The sequence shown here is derived from an EMBL/GenBank/DDBJ whole genome shotgun (WGS) entry which is preliminary data.</text>
</comment>
<dbReference type="PATRIC" id="fig|1354253.4.peg.1079"/>
<dbReference type="InterPro" id="IPR021285">
    <property type="entry name" value="Tscrpt_reg_HycA"/>
</dbReference>